<feature type="transmembrane region" description="Helical" evidence="2">
    <location>
        <begin position="249"/>
        <end position="270"/>
    </location>
</feature>
<feature type="transmembrane region" description="Helical" evidence="2">
    <location>
        <begin position="20"/>
        <end position="42"/>
    </location>
</feature>
<reference evidence="3" key="1">
    <citation type="submission" date="2014-03" db="EMBL/GenBank/DDBJ databases">
        <authorList>
            <person name="Casaregola S."/>
        </authorList>
    </citation>
    <scope>NUCLEOTIDE SEQUENCE [LARGE SCALE GENOMIC DNA]</scope>
    <source>
        <strain evidence="3">CLIB 918</strain>
    </source>
</reference>
<dbReference type="InterPro" id="IPR040410">
    <property type="entry name" value="UPF0658_Golgi"/>
</dbReference>
<dbReference type="GO" id="GO:0005794">
    <property type="term" value="C:Golgi apparatus"/>
    <property type="evidence" value="ECO:0007669"/>
    <property type="project" value="TreeGrafter"/>
</dbReference>
<keyword evidence="2" id="KW-0472">Membrane</keyword>
<protein>
    <submittedName>
        <fullName evidence="3">Uncharacterized protein</fullName>
    </submittedName>
</protein>
<feature type="transmembrane region" description="Helical" evidence="2">
    <location>
        <begin position="71"/>
        <end position="90"/>
    </location>
</feature>
<evidence type="ECO:0000313" key="4">
    <source>
        <dbReference type="Proteomes" id="UP000242525"/>
    </source>
</evidence>
<evidence type="ECO:0000313" key="3">
    <source>
        <dbReference type="EMBL" id="CDO54579.1"/>
    </source>
</evidence>
<keyword evidence="2" id="KW-0812">Transmembrane</keyword>
<keyword evidence="2" id="KW-1133">Transmembrane helix</keyword>
<keyword evidence="4" id="KW-1185">Reference proteome</keyword>
<name>A0A0J9XBJ8_GEOCN</name>
<dbReference type="OrthoDB" id="2448307at2759"/>
<dbReference type="PANTHER" id="PTHR34391">
    <property type="entry name" value="UPF0658 GOLGI APPARATUS MEMBRANE PROTEIN C1952.10C-RELATED"/>
    <property type="match status" value="1"/>
</dbReference>
<organism evidence="3 4">
    <name type="scientific">Geotrichum candidum</name>
    <name type="common">Oospora lactis</name>
    <name type="synonym">Dipodascus geotrichum</name>
    <dbReference type="NCBI Taxonomy" id="1173061"/>
    <lineage>
        <taxon>Eukaryota</taxon>
        <taxon>Fungi</taxon>
        <taxon>Dikarya</taxon>
        <taxon>Ascomycota</taxon>
        <taxon>Saccharomycotina</taxon>
        <taxon>Dipodascomycetes</taxon>
        <taxon>Dipodascales</taxon>
        <taxon>Dipodascaceae</taxon>
        <taxon>Geotrichum</taxon>
    </lineage>
</organism>
<feature type="region of interest" description="Disordered" evidence="1">
    <location>
        <begin position="324"/>
        <end position="357"/>
    </location>
</feature>
<dbReference type="AlphaFoldDB" id="A0A0J9XBJ8"/>
<feature type="compositionally biased region" description="Basic and acidic residues" evidence="1">
    <location>
        <begin position="348"/>
        <end position="357"/>
    </location>
</feature>
<feature type="transmembrane region" description="Helical" evidence="2">
    <location>
        <begin position="96"/>
        <end position="115"/>
    </location>
</feature>
<evidence type="ECO:0000256" key="1">
    <source>
        <dbReference type="SAM" id="MobiDB-lite"/>
    </source>
</evidence>
<feature type="transmembrane region" description="Helical" evidence="2">
    <location>
        <begin position="189"/>
        <end position="215"/>
    </location>
</feature>
<dbReference type="Proteomes" id="UP000242525">
    <property type="component" value="Unassembled WGS sequence"/>
</dbReference>
<sequence>MEPEGAETTRFPKTIWAKLYITSAVVFNSATIAVEAVIFAWFQQASNKTGRCNPGNEGCTPGQILAQTVPLYLALFLFAGVYQILISLWALYHRNLIQLLFLMIFSLAMLIYSGIQYDQIKDSNQISAFDGGFITKNQLINFLISVPCILGAQFLFQSFLTFKLYKEFNWDIFRRFGADMKFKRALKDYVVFESLVIFDIFFFVGFTLQFVIVVLQTKDVEFALTIAVIPVTILILIGAIYSAKREFKPGLIGFIILCFPGMAYFLYKLIRLYTVGNPRKKDRFIRARKTLTVFAAITVVFLILTIVFSIKVLINFGSGLKKTEKNRRPSLNDSIPIDDTNDSNSLKTPKETRMIID</sequence>
<feature type="transmembrane region" description="Helical" evidence="2">
    <location>
        <begin position="222"/>
        <end position="243"/>
    </location>
</feature>
<dbReference type="EMBL" id="CCBN010000008">
    <property type="protein sequence ID" value="CDO54579.1"/>
    <property type="molecule type" value="Genomic_DNA"/>
</dbReference>
<comment type="caution">
    <text evidence="3">The sequence shown here is derived from an EMBL/GenBank/DDBJ whole genome shotgun (WGS) entry which is preliminary data.</text>
</comment>
<evidence type="ECO:0000256" key="2">
    <source>
        <dbReference type="SAM" id="Phobius"/>
    </source>
</evidence>
<feature type="transmembrane region" description="Helical" evidence="2">
    <location>
        <begin position="139"/>
        <end position="160"/>
    </location>
</feature>
<gene>
    <name evidence="3" type="ORF">BN980_GECA08s01352g</name>
</gene>
<feature type="transmembrane region" description="Helical" evidence="2">
    <location>
        <begin position="291"/>
        <end position="314"/>
    </location>
</feature>
<proteinExistence type="predicted"/>
<accession>A0A0J9XBJ8</accession>
<dbReference type="PANTHER" id="PTHR34391:SF1">
    <property type="entry name" value="UPF0658 GOLGI APPARATUS MEMBRANE PROTEIN C1952.10C-RELATED"/>
    <property type="match status" value="1"/>
</dbReference>